<protein>
    <submittedName>
        <fullName evidence="2">Uncharacterized protein</fullName>
    </submittedName>
</protein>
<evidence type="ECO:0000256" key="1">
    <source>
        <dbReference type="SAM" id="MobiDB-lite"/>
    </source>
</evidence>
<accession>A0A401TTZ3</accession>
<feature type="region of interest" description="Disordered" evidence="1">
    <location>
        <begin position="1"/>
        <end position="29"/>
    </location>
</feature>
<feature type="region of interest" description="Disordered" evidence="1">
    <location>
        <begin position="121"/>
        <end position="142"/>
    </location>
</feature>
<organism evidence="2 3">
    <name type="scientific">Chiloscyllium punctatum</name>
    <name type="common">Brownbanded bambooshark</name>
    <name type="synonym">Hemiscyllium punctatum</name>
    <dbReference type="NCBI Taxonomy" id="137246"/>
    <lineage>
        <taxon>Eukaryota</taxon>
        <taxon>Metazoa</taxon>
        <taxon>Chordata</taxon>
        <taxon>Craniata</taxon>
        <taxon>Vertebrata</taxon>
        <taxon>Chondrichthyes</taxon>
        <taxon>Elasmobranchii</taxon>
        <taxon>Galeomorphii</taxon>
        <taxon>Galeoidea</taxon>
        <taxon>Orectolobiformes</taxon>
        <taxon>Hemiscylliidae</taxon>
        <taxon>Chiloscyllium</taxon>
    </lineage>
</organism>
<name>A0A401TTZ3_CHIPU</name>
<evidence type="ECO:0000313" key="2">
    <source>
        <dbReference type="EMBL" id="GCC46101.1"/>
    </source>
</evidence>
<feature type="compositionally biased region" description="Pro residues" evidence="1">
    <location>
        <begin position="16"/>
        <end position="26"/>
    </location>
</feature>
<proteinExistence type="predicted"/>
<dbReference type="EMBL" id="BEZZ01176054">
    <property type="protein sequence ID" value="GCC46101.1"/>
    <property type="molecule type" value="Genomic_DNA"/>
</dbReference>
<keyword evidence="3" id="KW-1185">Reference proteome</keyword>
<comment type="caution">
    <text evidence="2">The sequence shown here is derived from an EMBL/GenBank/DDBJ whole genome shotgun (WGS) entry which is preliminary data.</text>
</comment>
<gene>
    <name evidence="2" type="ORF">chiPu_0030158</name>
</gene>
<feature type="compositionally biased region" description="Basic and acidic residues" evidence="1">
    <location>
        <begin position="1"/>
        <end position="13"/>
    </location>
</feature>
<evidence type="ECO:0000313" key="3">
    <source>
        <dbReference type="Proteomes" id="UP000287033"/>
    </source>
</evidence>
<dbReference type="AlphaFoldDB" id="A0A401TTZ3"/>
<feature type="non-terminal residue" evidence="2">
    <location>
        <position position="1"/>
    </location>
</feature>
<dbReference type="Proteomes" id="UP000287033">
    <property type="component" value="Unassembled WGS sequence"/>
</dbReference>
<sequence length="194" mass="19571">IFRRAGESHDGYDAVHPPPRPLPSPEGPLAGVGAPVVFEFGRLGEPPAAHVAPEGALRLPGGAAAVRQEGREAPEDFVAGAALAGLLPVGLGAPARLAPARRAPAPGGLPARRAAVAEEVGRPAEGVPADGAPQQTVIGGADVGAPVHLERRGRSEAPRAQGAAVSADTDILPEALGPLPRLCRPGLPVRLFPR</sequence>
<reference evidence="2 3" key="1">
    <citation type="journal article" date="2018" name="Nat. Ecol. Evol.">
        <title>Shark genomes provide insights into elasmobranch evolution and the origin of vertebrates.</title>
        <authorList>
            <person name="Hara Y"/>
            <person name="Yamaguchi K"/>
            <person name="Onimaru K"/>
            <person name="Kadota M"/>
            <person name="Koyanagi M"/>
            <person name="Keeley SD"/>
            <person name="Tatsumi K"/>
            <person name="Tanaka K"/>
            <person name="Motone F"/>
            <person name="Kageyama Y"/>
            <person name="Nozu R"/>
            <person name="Adachi N"/>
            <person name="Nishimura O"/>
            <person name="Nakagawa R"/>
            <person name="Tanegashima C"/>
            <person name="Kiyatake I"/>
            <person name="Matsumoto R"/>
            <person name="Murakumo K"/>
            <person name="Nishida K"/>
            <person name="Terakita A"/>
            <person name="Kuratani S"/>
            <person name="Sato K"/>
            <person name="Hyodo S Kuraku.S."/>
        </authorList>
    </citation>
    <scope>NUCLEOTIDE SEQUENCE [LARGE SCALE GENOMIC DNA]</scope>
</reference>